<dbReference type="Proteomes" id="UP001497392">
    <property type="component" value="Unassembled WGS sequence"/>
</dbReference>
<keyword evidence="19" id="KW-1185">Reference proteome</keyword>
<evidence type="ECO:0000256" key="6">
    <source>
        <dbReference type="ARBA" id="ARBA00022741"/>
    </source>
</evidence>
<dbReference type="CDD" id="cd19368">
    <property type="entry name" value="TenA_C_AtTH2-like"/>
    <property type="match status" value="1"/>
</dbReference>
<dbReference type="Gene3D" id="3.40.1190.20">
    <property type="match status" value="1"/>
</dbReference>
<feature type="domain" description="Pyridoxamine kinase/Phosphomethylpyrimidine kinase" evidence="17">
    <location>
        <begin position="542"/>
        <end position="785"/>
    </location>
</feature>
<evidence type="ECO:0000256" key="2">
    <source>
        <dbReference type="ARBA" id="ARBA00005165"/>
    </source>
</evidence>
<dbReference type="PANTHER" id="PTHR20858">
    <property type="entry name" value="PHOSPHOMETHYLPYRIMIDINE KINASE"/>
    <property type="match status" value="1"/>
</dbReference>
<dbReference type="NCBIfam" id="TIGR00693">
    <property type="entry name" value="thiE"/>
    <property type="match status" value="1"/>
</dbReference>
<dbReference type="Gene3D" id="3.40.50.1000">
    <property type="entry name" value="HAD superfamily/HAD-like"/>
    <property type="match status" value="1"/>
</dbReference>
<organism evidence="18 19">
    <name type="scientific">Coccomyxa viridis</name>
    <dbReference type="NCBI Taxonomy" id="1274662"/>
    <lineage>
        <taxon>Eukaryota</taxon>
        <taxon>Viridiplantae</taxon>
        <taxon>Chlorophyta</taxon>
        <taxon>core chlorophytes</taxon>
        <taxon>Trebouxiophyceae</taxon>
        <taxon>Trebouxiophyceae incertae sedis</taxon>
        <taxon>Coccomyxaceae</taxon>
        <taxon>Coccomyxa</taxon>
    </lineage>
</organism>
<dbReference type="InterPro" id="IPR004399">
    <property type="entry name" value="HMP/HMP-P_kinase_dom"/>
</dbReference>
<evidence type="ECO:0000259" key="16">
    <source>
        <dbReference type="Pfam" id="PF03070"/>
    </source>
</evidence>
<evidence type="ECO:0000259" key="17">
    <source>
        <dbReference type="Pfam" id="PF08543"/>
    </source>
</evidence>
<keyword evidence="6" id="KW-0547">Nucleotide-binding</keyword>
<keyword evidence="5" id="KW-0479">Metal-binding</keyword>
<dbReference type="PANTHER" id="PTHR20858:SF17">
    <property type="entry name" value="HYDROXYMETHYLPYRIMIDINE_PHOSPHOMETHYLPYRIMIDINE KINASE THI20-RELATED"/>
    <property type="match status" value="1"/>
</dbReference>
<gene>
    <name evidence="18" type="primary">g12018</name>
    <name evidence="18" type="ORF">VP750_LOCUS10723</name>
</gene>
<dbReference type="EC" id="2.5.1.3" evidence="3"/>
<evidence type="ECO:0000256" key="12">
    <source>
        <dbReference type="ARBA" id="ARBA00047334"/>
    </source>
</evidence>
<dbReference type="InterPro" id="IPR029056">
    <property type="entry name" value="Ribokinase-like"/>
</dbReference>
<evidence type="ECO:0000256" key="3">
    <source>
        <dbReference type="ARBA" id="ARBA00012830"/>
    </source>
</evidence>
<name>A0ABP1GAG2_9CHLO</name>
<dbReference type="InterPro" id="IPR036206">
    <property type="entry name" value="ThiamineP_synth_sf"/>
</dbReference>
<dbReference type="NCBIfam" id="TIGR00097">
    <property type="entry name" value="HMP-P_kinase"/>
    <property type="match status" value="1"/>
</dbReference>
<feature type="domain" description="Thiaminase-2/PQQC" evidence="16">
    <location>
        <begin position="17"/>
        <end position="215"/>
    </location>
</feature>
<comment type="cofactor">
    <cofactor evidence="1">
        <name>Mg(2+)</name>
        <dbReference type="ChEBI" id="CHEBI:18420"/>
    </cofactor>
</comment>
<dbReference type="InterPro" id="IPR034291">
    <property type="entry name" value="TMP_synthase"/>
</dbReference>
<evidence type="ECO:0000313" key="19">
    <source>
        <dbReference type="Proteomes" id="UP001497392"/>
    </source>
</evidence>
<dbReference type="Pfam" id="PF08543">
    <property type="entry name" value="Phos_pyr_kin"/>
    <property type="match status" value="1"/>
</dbReference>
<dbReference type="InterPro" id="IPR022998">
    <property type="entry name" value="ThiamineP_synth_TenI"/>
</dbReference>
<evidence type="ECO:0000256" key="5">
    <source>
        <dbReference type="ARBA" id="ARBA00022723"/>
    </source>
</evidence>
<dbReference type="SUPFAM" id="SSF56784">
    <property type="entry name" value="HAD-like"/>
    <property type="match status" value="1"/>
</dbReference>
<dbReference type="Pfam" id="PF02581">
    <property type="entry name" value="TMP-TENI"/>
    <property type="match status" value="1"/>
</dbReference>
<dbReference type="Gene3D" id="3.20.20.70">
    <property type="entry name" value="Aldolase class I"/>
    <property type="match status" value="1"/>
</dbReference>
<comment type="catalytic activity">
    <reaction evidence="13">
        <text>2-(2-carboxy-4-methylthiazol-5-yl)ethyl phosphate + 4-amino-2-methyl-5-(diphosphooxymethyl)pyrimidine + 2 H(+) = thiamine phosphate + CO2 + diphosphate</text>
        <dbReference type="Rhea" id="RHEA:47848"/>
        <dbReference type="ChEBI" id="CHEBI:15378"/>
        <dbReference type="ChEBI" id="CHEBI:16526"/>
        <dbReference type="ChEBI" id="CHEBI:33019"/>
        <dbReference type="ChEBI" id="CHEBI:37575"/>
        <dbReference type="ChEBI" id="CHEBI:57841"/>
        <dbReference type="ChEBI" id="CHEBI:62890"/>
        <dbReference type="EC" id="2.5.1.3"/>
    </reaction>
</comment>
<evidence type="ECO:0000256" key="13">
    <source>
        <dbReference type="ARBA" id="ARBA00047851"/>
    </source>
</evidence>
<evidence type="ECO:0000256" key="11">
    <source>
        <dbReference type="ARBA" id="ARBA00023268"/>
    </source>
</evidence>
<dbReference type="EMBL" id="CAXHTA020000019">
    <property type="protein sequence ID" value="CAL5228817.1"/>
    <property type="molecule type" value="Genomic_DNA"/>
</dbReference>
<protein>
    <recommendedName>
        <fullName evidence="3">thiamine phosphate synthase</fullName>
        <ecNumber evidence="3">2.5.1.3</ecNumber>
    </recommendedName>
</protein>
<keyword evidence="8" id="KW-0067">ATP-binding</keyword>
<keyword evidence="9" id="KW-0460">Magnesium</keyword>
<proteinExistence type="inferred from homology"/>
<sequence>MEGIECISEALWQDSREEILKALHHPFVRQLGAGSLPRVAFQFYVAQDAHFLEAFSSAYQAAVKKATHARDLDAEEVLKTLLHGVAEELEMHASYAKEWGVDLSSELVPSPATKAYTDFLNAVAENEDIPHILAAMTPCSRLYGYLGCQLAKAYPKAEHAYTEWIRTYSSDTYLALPAAKEVLLNRLGKAAEFGSLRQLYRKAMTLEVDFFQAAVKDGRQPNVGLLVLDFDETLSVSDTTSVIIDTARTTTQASTNGTENGLPSKSALERLRNELVSNYVQQRDKLLNVSLPENAAEVQNFDESWMEDFVQKLSSFDRQMNEAVVQSGILKSIAKGALGREGRRIPLRPGAVSLLQRARKHRVPTHVLSVSWSTEMLGGALRGKVPISLSEDTAKAGHVIVHANDMEYSSSGESTGDIVRRIESGADKVAVLNRIQRQCVTRQKQGMAGLTVYIGDSMSDLAPLLSADVGIVIGQNKLLRRVAKAAGIQLKPLVCAPSSGRAERGALYEAEDWTEIEAHLFGADPPSKPAQVPRVLTIAGSDSGGGAGIQADLKTFAARGVFGASAITAVTEQNTHGVHGFHTVPRDTLRNQIDCVLSDIGADVVKTGMLPSAEVVEVVAEQCRAHKVSTLVVDPVLVSTSGHSLGDSEVASALKERLFPLATMITPNLAEAAALLDGRKISSIDDMKAAAKELHALGPQCVLVKGGHLEQGDKAQDVLYDGETAHVLSGPRINTTNTHGTGCTTASAIAAEFAKGATMLSAARAAKTYVSEALHSSTALQIGSGSQRPFNHGYATADWLETSTAADMDLRLYAVTDAGQNERCQRSNAEVIEAAIQGGATFIQLREKDAPGGVMLREAQAALAVCRRHGVPLVINDRIDVAIACGAEGAHIGQEDLPVPQARSLLGPTKILGVSCKTVEQAVKAEAEGADYIGSGAVHPTTTKDSKVISLDTLADICAAVSIPVVAIGGMTAENCQPSIQAGCAGVAVVSAIFGAPDVAKAAAAIREKVDCALGVKA</sequence>
<comment type="catalytic activity">
    <reaction evidence="12">
        <text>4-methyl-5-(2-phosphooxyethyl)-thiazole + 4-amino-2-methyl-5-(diphosphooxymethyl)pyrimidine + H(+) = thiamine phosphate + diphosphate</text>
        <dbReference type="Rhea" id="RHEA:22328"/>
        <dbReference type="ChEBI" id="CHEBI:15378"/>
        <dbReference type="ChEBI" id="CHEBI:33019"/>
        <dbReference type="ChEBI" id="CHEBI:37575"/>
        <dbReference type="ChEBI" id="CHEBI:57841"/>
        <dbReference type="ChEBI" id="CHEBI:58296"/>
        <dbReference type="EC" id="2.5.1.3"/>
    </reaction>
</comment>
<evidence type="ECO:0000256" key="1">
    <source>
        <dbReference type="ARBA" id="ARBA00001946"/>
    </source>
</evidence>
<dbReference type="SUPFAM" id="SSF53613">
    <property type="entry name" value="Ribokinase-like"/>
    <property type="match status" value="1"/>
</dbReference>
<accession>A0ABP1GAG2</accession>
<dbReference type="Gene3D" id="1.20.910.10">
    <property type="entry name" value="Heme oxygenase-like"/>
    <property type="match status" value="1"/>
</dbReference>
<keyword evidence="7" id="KW-0418">Kinase</keyword>
<dbReference type="InterPro" id="IPR013749">
    <property type="entry name" value="PM/HMP-P_kinase-1"/>
</dbReference>
<evidence type="ECO:0000256" key="14">
    <source>
        <dbReference type="ARBA" id="ARBA00047883"/>
    </source>
</evidence>
<dbReference type="InterPro" id="IPR004305">
    <property type="entry name" value="Thiaminase-2/PQQC"/>
</dbReference>
<dbReference type="CDD" id="cd01169">
    <property type="entry name" value="HMPP_kinase"/>
    <property type="match status" value="1"/>
</dbReference>
<reference evidence="18 19" key="1">
    <citation type="submission" date="2024-06" db="EMBL/GenBank/DDBJ databases">
        <authorList>
            <person name="Kraege A."/>
            <person name="Thomma B."/>
        </authorList>
    </citation>
    <scope>NUCLEOTIDE SEQUENCE [LARGE SCALE GENOMIC DNA]</scope>
</reference>
<evidence type="ECO:0000313" key="18">
    <source>
        <dbReference type="EMBL" id="CAL5228817.1"/>
    </source>
</evidence>
<evidence type="ECO:0000256" key="8">
    <source>
        <dbReference type="ARBA" id="ARBA00022840"/>
    </source>
</evidence>
<comment type="caution">
    <text evidence="18">The sequence shown here is derived from an EMBL/GenBank/DDBJ whole genome shotgun (WGS) entry which is preliminary data.</text>
</comment>
<dbReference type="CDD" id="cd00564">
    <property type="entry name" value="TMP_TenI"/>
    <property type="match status" value="1"/>
</dbReference>
<dbReference type="InterPro" id="IPR023214">
    <property type="entry name" value="HAD_sf"/>
</dbReference>
<evidence type="ECO:0000256" key="9">
    <source>
        <dbReference type="ARBA" id="ARBA00022842"/>
    </source>
</evidence>
<dbReference type="InterPro" id="IPR036412">
    <property type="entry name" value="HAD-like_sf"/>
</dbReference>
<keyword evidence="11" id="KW-0511">Multifunctional enzyme</keyword>
<comment type="pathway">
    <text evidence="2">Cofactor biosynthesis; thiamine diphosphate biosynthesis; thiamine phosphate from 4-amino-2-methyl-5-diphosphomethylpyrimidine and 4-methyl-5-(2-phosphoethyl)-thiazole: step 1/1.</text>
</comment>
<keyword evidence="10" id="KW-0784">Thiamine biosynthesis</keyword>
<dbReference type="SUPFAM" id="SSF48613">
    <property type="entry name" value="Heme oxygenase-like"/>
    <property type="match status" value="1"/>
</dbReference>
<keyword evidence="4" id="KW-0808">Transferase</keyword>
<dbReference type="HAMAP" id="MF_00097">
    <property type="entry name" value="TMP_synthase"/>
    <property type="match status" value="1"/>
</dbReference>
<feature type="domain" description="Thiamine phosphate synthase/TenI" evidence="15">
    <location>
        <begin position="812"/>
        <end position="993"/>
    </location>
</feature>
<dbReference type="InterPro" id="IPR013785">
    <property type="entry name" value="Aldolase_TIM"/>
</dbReference>
<dbReference type="SUPFAM" id="SSF51391">
    <property type="entry name" value="Thiamin phosphate synthase"/>
    <property type="match status" value="1"/>
</dbReference>
<comment type="catalytic activity">
    <reaction evidence="14">
        <text>2-[(2R,5Z)-2-carboxy-4-methylthiazol-5(2H)-ylidene]ethyl phosphate + 4-amino-2-methyl-5-(diphosphooxymethyl)pyrimidine + 2 H(+) = thiamine phosphate + CO2 + diphosphate</text>
        <dbReference type="Rhea" id="RHEA:47844"/>
        <dbReference type="ChEBI" id="CHEBI:15378"/>
        <dbReference type="ChEBI" id="CHEBI:16526"/>
        <dbReference type="ChEBI" id="CHEBI:33019"/>
        <dbReference type="ChEBI" id="CHEBI:37575"/>
        <dbReference type="ChEBI" id="CHEBI:57841"/>
        <dbReference type="ChEBI" id="CHEBI:62899"/>
        <dbReference type="EC" id="2.5.1.3"/>
    </reaction>
</comment>
<dbReference type="Pfam" id="PF03070">
    <property type="entry name" value="TENA_THI-4"/>
    <property type="match status" value="1"/>
</dbReference>
<evidence type="ECO:0000256" key="7">
    <source>
        <dbReference type="ARBA" id="ARBA00022777"/>
    </source>
</evidence>
<dbReference type="InterPro" id="IPR016084">
    <property type="entry name" value="Haem_Oase-like_multi-hlx"/>
</dbReference>
<evidence type="ECO:0000256" key="10">
    <source>
        <dbReference type="ARBA" id="ARBA00022977"/>
    </source>
</evidence>
<evidence type="ECO:0000259" key="15">
    <source>
        <dbReference type="Pfam" id="PF02581"/>
    </source>
</evidence>
<evidence type="ECO:0000256" key="4">
    <source>
        <dbReference type="ARBA" id="ARBA00022679"/>
    </source>
</evidence>